<evidence type="ECO:0000313" key="8">
    <source>
        <dbReference type="EMBL" id="SLM99183.1"/>
    </source>
</evidence>
<dbReference type="InterPro" id="IPR006108">
    <property type="entry name" value="3HC_DH_C"/>
</dbReference>
<dbReference type="PANTHER" id="PTHR48075">
    <property type="entry name" value="3-HYDROXYACYL-COA DEHYDROGENASE FAMILY PROTEIN"/>
    <property type="match status" value="1"/>
</dbReference>
<comment type="similarity">
    <text evidence="2">Belongs to the 3-hydroxyacyl-CoA dehydrogenase family.</text>
</comment>
<feature type="binding site" evidence="5">
    <location>
        <position position="100"/>
    </location>
    <ligand>
        <name>NAD(+)</name>
        <dbReference type="ChEBI" id="CHEBI:57540"/>
    </ligand>
</feature>
<dbReference type="GO" id="GO:0008691">
    <property type="term" value="F:3-hydroxybutyryl-CoA dehydrogenase activity"/>
    <property type="evidence" value="ECO:0007669"/>
    <property type="project" value="UniProtKB-EC"/>
</dbReference>
<feature type="binding site" evidence="5">
    <location>
        <position position="35"/>
    </location>
    <ligand>
        <name>NAD(+)</name>
        <dbReference type="ChEBI" id="CHEBI:57540"/>
    </ligand>
</feature>
<sequence length="337" mass="35237">MTGSITRAAVVGGGYMGGGIAATIAGAGVPCVLIDIDAATSQRRVGELLAESRDWVDKGLLDAAEAEVVAENLIAGVSIDESLAGVGFIIEAVPEVLELKHSTLARVSAAAHPQAIIASNTSTLPIGTLAESVTGPERFLGCHWMNPSRLIPGVEIIPSDRTVESATATATDFHRQVGKRPTTISDVPAFIANRLQHALFAEALKLVDEGVATPEVVDEVSRNSFGYRLAAFGPFEVADMAGLDVYQACLQTESGAYGDRFASTPLLEERVDAGDLGLKSGNGITPLASHDPQRVSAIRNQYFRGLTALLDSIEGLEDLRSTPADSVPTTAKDDTSA</sequence>
<dbReference type="AlphaFoldDB" id="A0A1X6XJ65"/>
<feature type="binding site" evidence="5">
    <location>
        <position position="122"/>
    </location>
    <ligand>
        <name>NAD(+)</name>
        <dbReference type="ChEBI" id="CHEBI:57540"/>
    </ligand>
</feature>
<feature type="binding site" evidence="5">
    <location>
        <begin position="12"/>
        <end position="17"/>
    </location>
    <ligand>
        <name>NAD(+)</name>
        <dbReference type="ChEBI" id="CHEBI:57540"/>
    </ligand>
</feature>
<evidence type="ECO:0000256" key="5">
    <source>
        <dbReference type="PIRSR" id="PIRSR000105-2"/>
    </source>
</evidence>
<dbReference type="GO" id="GO:0070403">
    <property type="term" value="F:NAD+ binding"/>
    <property type="evidence" value="ECO:0007669"/>
    <property type="project" value="InterPro"/>
</dbReference>
<dbReference type="GO" id="GO:0006635">
    <property type="term" value="P:fatty acid beta-oxidation"/>
    <property type="evidence" value="ECO:0007669"/>
    <property type="project" value="TreeGrafter"/>
</dbReference>
<dbReference type="SUPFAM" id="SSF51735">
    <property type="entry name" value="NAD(P)-binding Rossmann-fold domains"/>
    <property type="match status" value="1"/>
</dbReference>
<dbReference type="PIRSF" id="PIRSF000105">
    <property type="entry name" value="HCDH"/>
    <property type="match status" value="1"/>
</dbReference>
<dbReference type="InterPro" id="IPR036291">
    <property type="entry name" value="NAD(P)-bd_dom_sf"/>
</dbReference>
<evidence type="ECO:0000256" key="3">
    <source>
        <dbReference type="ARBA" id="ARBA00023002"/>
    </source>
</evidence>
<evidence type="ECO:0000256" key="2">
    <source>
        <dbReference type="ARBA" id="ARBA00009463"/>
    </source>
</evidence>
<comment type="pathway">
    <text evidence="1">Lipid metabolism; butanoate metabolism.</text>
</comment>
<evidence type="ECO:0000259" key="7">
    <source>
        <dbReference type="Pfam" id="PF02737"/>
    </source>
</evidence>
<feature type="domain" description="3-hydroxyacyl-CoA dehydrogenase NAD binding" evidence="7">
    <location>
        <begin position="8"/>
        <end position="186"/>
    </location>
</feature>
<dbReference type="InterPro" id="IPR006180">
    <property type="entry name" value="3-OHacyl-CoA_DH_CS"/>
</dbReference>
<gene>
    <name evidence="8" type="ORF">FM105_10475</name>
</gene>
<dbReference type="SUPFAM" id="SSF48179">
    <property type="entry name" value="6-phosphogluconate dehydrogenase C-terminal domain-like"/>
    <property type="match status" value="1"/>
</dbReference>
<dbReference type="Pfam" id="PF02737">
    <property type="entry name" value="3HCDH_N"/>
    <property type="match status" value="1"/>
</dbReference>
<dbReference type="Gene3D" id="1.10.1040.10">
    <property type="entry name" value="N-(1-d-carboxylethyl)-l-norvaline Dehydrogenase, domain 2"/>
    <property type="match status" value="1"/>
</dbReference>
<dbReference type="InterPro" id="IPR008927">
    <property type="entry name" value="6-PGluconate_DH-like_C_sf"/>
</dbReference>
<reference evidence="9" key="1">
    <citation type="submission" date="2017-02" db="EMBL/GenBank/DDBJ databases">
        <authorList>
            <person name="Dridi B."/>
        </authorList>
    </citation>
    <scope>NUCLEOTIDE SEQUENCE [LARGE SCALE GENOMIC DNA]</scope>
    <source>
        <strain evidence="9">B Co 03.10</strain>
    </source>
</reference>
<feature type="binding site" evidence="5">
    <location>
        <position position="279"/>
    </location>
    <ligand>
        <name>NAD(+)</name>
        <dbReference type="ChEBI" id="CHEBI:57540"/>
    </ligand>
</feature>
<dbReference type="Proteomes" id="UP000196581">
    <property type="component" value="Unassembled WGS sequence"/>
</dbReference>
<accession>A0A1X6XJ65</accession>
<keyword evidence="5" id="KW-0520">NAD</keyword>
<evidence type="ECO:0000313" key="9">
    <source>
        <dbReference type="Proteomes" id="UP000196581"/>
    </source>
</evidence>
<feature type="binding site" evidence="5">
    <location>
        <position position="95"/>
    </location>
    <ligand>
        <name>NAD(+)</name>
        <dbReference type="ChEBI" id="CHEBI:57540"/>
    </ligand>
</feature>
<feature type="site" description="Important for catalytic activity" evidence="4">
    <location>
        <position position="143"/>
    </location>
</feature>
<keyword evidence="3 8" id="KW-0560">Oxidoreductase</keyword>
<dbReference type="RefSeq" id="WP_087007918.1">
    <property type="nucleotide sequence ID" value="NZ_FWFF01000017.1"/>
</dbReference>
<dbReference type="PANTHER" id="PTHR48075:SF5">
    <property type="entry name" value="3-HYDROXYBUTYRYL-COA DEHYDROGENASE"/>
    <property type="match status" value="1"/>
</dbReference>
<dbReference type="InterPro" id="IPR022694">
    <property type="entry name" value="3-OHacyl-CoA_DH"/>
</dbReference>
<protein>
    <submittedName>
        <fullName evidence="8">3-hydroxybutyryl-CoA dehydrogenase</fullName>
        <ecNumber evidence="8">1.1.1.157</ecNumber>
    </submittedName>
</protein>
<dbReference type="InterPro" id="IPR013328">
    <property type="entry name" value="6PGD_dom2"/>
</dbReference>
<dbReference type="PROSITE" id="PS00067">
    <property type="entry name" value="3HCDH"/>
    <property type="match status" value="1"/>
</dbReference>
<keyword evidence="9" id="KW-1185">Reference proteome</keyword>
<name>A0A1X6XJ65_9MICO</name>
<evidence type="ECO:0000256" key="4">
    <source>
        <dbReference type="PIRSR" id="PIRSR000105-1"/>
    </source>
</evidence>
<dbReference type="EMBL" id="FWFF01000017">
    <property type="protein sequence ID" value="SLM99183.1"/>
    <property type="molecule type" value="Genomic_DNA"/>
</dbReference>
<evidence type="ECO:0000259" key="6">
    <source>
        <dbReference type="Pfam" id="PF00725"/>
    </source>
</evidence>
<dbReference type="Gene3D" id="3.40.50.720">
    <property type="entry name" value="NAD(P)-binding Rossmann-like Domain"/>
    <property type="match status" value="1"/>
</dbReference>
<dbReference type="InterPro" id="IPR006176">
    <property type="entry name" value="3-OHacyl-CoA_DH_NAD-bd"/>
</dbReference>
<feature type="domain" description="3-hydroxyacyl-CoA dehydrogenase C-terminal" evidence="6">
    <location>
        <begin position="190"/>
        <end position="284"/>
    </location>
</feature>
<dbReference type="Pfam" id="PF00725">
    <property type="entry name" value="3HCDH"/>
    <property type="match status" value="1"/>
</dbReference>
<dbReference type="EC" id="1.1.1.157" evidence="8"/>
<feature type="binding site" evidence="5">
    <location>
        <position position="146"/>
    </location>
    <ligand>
        <name>NAD(+)</name>
        <dbReference type="ChEBI" id="CHEBI:57540"/>
    </ligand>
</feature>
<evidence type="ECO:0000256" key="1">
    <source>
        <dbReference type="ARBA" id="ARBA00005086"/>
    </source>
</evidence>
<organism evidence="8 9">
    <name type="scientific">Brevibacterium yomogidense</name>
    <dbReference type="NCBI Taxonomy" id="946573"/>
    <lineage>
        <taxon>Bacteria</taxon>
        <taxon>Bacillati</taxon>
        <taxon>Actinomycetota</taxon>
        <taxon>Actinomycetes</taxon>
        <taxon>Micrococcales</taxon>
        <taxon>Brevibacteriaceae</taxon>
        <taxon>Brevibacterium</taxon>
    </lineage>
</organism>
<proteinExistence type="inferred from homology"/>